<protein>
    <submittedName>
        <fullName evidence="1">Uncharacterized protein</fullName>
    </submittedName>
</protein>
<name>A0A4P8KLI9_ENTAV</name>
<dbReference type="AlphaFoldDB" id="A0A4P8KLI9"/>
<dbReference type="EMBL" id="PDXQ01000001">
    <property type="protein sequence ID" value="TRZ32788.1"/>
    <property type="molecule type" value="Genomic_DNA"/>
</dbReference>
<evidence type="ECO:0000313" key="1">
    <source>
        <dbReference type="EMBL" id="TRZ32788.1"/>
    </source>
</evidence>
<sequence>MKGIVLDIVEYDSFFIGDKAYGSKPIREWISSQGGTCTIPPRENAKKPWKADWCLYKERHLVECYFDKIKHFRRVAARYDKLANSFLELIYVVGIFKLTL</sequence>
<proteinExistence type="predicted"/>
<evidence type="ECO:0000313" key="2">
    <source>
        <dbReference type="Proteomes" id="UP000316316"/>
    </source>
</evidence>
<organism evidence="1 2">
    <name type="scientific">Enterococcus avium</name>
    <name type="common">Streptococcus avium</name>
    <dbReference type="NCBI Taxonomy" id="33945"/>
    <lineage>
        <taxon>Bacteria</taxon>
        <taxon>Bacillati</taxon>
        <taxon>Bacillota</taxon>
        <taxon>Bacilli</taxon>
        <taxon>Lactobacillales</taxon>
        <taxon>Enterococcaceae</taxon>
        <taxon>Enterococcus</taxon>
    </lineage>
</organism>
<dbReference type="Proteomes" id="UP000316316">
    <property type="component" value="Unassembled WGS sequence"/>
</dbReference>
<comment type="caution">
    <text evidence="1">The sequence shown here is derived from an EMBL/GenBank/DDBJ whole genome shotgun (WGS) entry which is preliminary data.</text>
</comment>
<dbReference type="Pfam" id="PF13586">
    <property type="entry name" value="DDE_Tnp_1_2"/>
    <property type="match status" value="1"/>
</dbReference>
<dbReference type="InterPro" id="IPR025668">
    <property type="entry name" value="Tnp_DDE_dom"/>
</dbReference>
<gene>
    <name evidence="1" type="ORF">AUF17_01290</name>
</gene>
<reference evidence="1 2" key="1">
    <citation type="submission" date="2017-10" db="EMBL/GenBank/DDBJ databases">
        <title>FDA dAtabase for Regulatory Grade micrObial Sequences (FDA-ARGOS): Supporting development and validation of Infectious Disease Dx tests.</title>
        <authorList>
            <person name="Campos J."/>
            <person name="Goldberg B."/>
            <person name="Tallon L.J."/>
            <person name="Sadzewicz L."/>
            <person name="Sengamalay N."/>
            <person name="Ott S."/>
            <person name="Godinez A."/>
            <person name="Nagaraj S."/>
            <person name="Vyas G."/>
            <person name="Aluvathingal J."/>
            <person name="Nadendla S."/>
            <person name="Geyer C."/>
            <person name="Nandy P."/>
            <person name="Hobson J."/>
            <person name="Sichtig H."/>
        </authorList>
    </citation>
    <scope>NUCLEOTIDE SEQUENCE [LARGE SCALE GENOMIC DNA]</scope>
    <source>
        <strain evidence="1 2">FDAARGOS_185</strain>
    </source>
</reference>
<accession>A0A4P8KLI9</accession>